<evidence type="ECO:0000256" key="1">
    <source>
        <dbReference type="SAM" id="MobiDB-lite"/>
    </source>
</evidence>
<dbReference type="EMBL" id="AZHW01000792">
    <property type="protein sequence ID" value="ETW96405.1"/>
    <property type="molecule type" value="Genomic_DNA"/>
</dbReference>
<gene>
    <name evidence="3" type="ORF">ETSY1_26770</name>
</gene>
<dbReference type="Pfam" id="PF05685">
    <property type="entry name" value="Uma2"/>
    <property type="match status" value="1"/>
</dbReference>
<dbReference type="PATRIC" id="fig|1429438.4.peg.5112"/>
<dbReference type="InterPro" id="IPR012296">
    <property type="entry name" value="Nuclease_put_TT1808"/>
</dbReference>
<dbReference type="Proteomes" id="UP000019141">
    <property type="component" value="Unassembled WGS sequence"/>
</dbReference>
<dbReference type="PANTHER" id="PTHR33352:SF2">
    <property type="entry name" value="SLL0995 PROTEIN"/>
    <property type="match status" value="1"/>
</dbReference>
<feature type="domain" description="Putative restriction endonuclease" evidence="2">
    <location>
        <begin position="26"/>
        <end position="128"/>
    </location>
</feature>
<name>W4LFD1_ENTF1</name>
<evidence type="ECO:0000313" key="4">
    <source>
        <dbReference type="Proteomes" id="UP000019141"/>
    </source>
</evidence>
<dbReference type="HOGENOM" id="CLU_075279_0_0_7"/>
<dbReference type="Gene3D" id="3.90.1570.10">
    <property type="entry name" value="tt1808, chain A"/>
    <property type="match status" value="1"/>
</dbReference>
<dbReference type="PANTHER" id="PTHR33352">
    <property type="entry name" value="SLR1095 PROTEIN"/>
    <property type="match status" value="1"/>
</dbReference>
<dbReference type="SUPFAM" id="SSF52980">
    <property type="entry name" value="Restriction endonuclease-like"/>
    <property type="match status" value="1"/>
</dbReference>
<evidence type="ECO:0000313" key="3">
    <source>
        <dbReference type="EMBL" id="ETW96405.1"/>
    </source>
</evidence>
<dbReference type="InterPro" id="IPR008538">
    <property type="entry name" value="Uma2"/>
</dbReference>
<evidence type="ECO:0000259" key="2">
    <source>
        <dbReference type="Pfam" id="PF05685"/>
    </source>
</evidence>
<dbReference type="AlphaFoldDB" id="W4LFD1"/>
<feature type="compositionally biased region" description="Low complexity" evidence="1">
    <location>
        <begin position="181"/>
        <end position="203"/>
    </location>
</feature>
<accession>W4LFD1</accession>
<comment type="caution">
    <text evidence="3">The sequence shown here is derived from an EMBL/GenBank/DDBJ whole genome shotgun (WGS) entry which is preliminary data.</text>
</comment>
<proteinExistence type="predicted"/>
<organism evidence="3 4">
    <name type="scientific">Entotheonella factor</name>
    <dbReference type="NCBI Taxonomy" id="1429438"/>
    <lineage>
        <taxon>Bacteria</taxon>
        <taxon>Pseudomonadati</taxon>
        <taxon>Nitrospinota/Tectimicrobiota group</taxon>
        <taxon>Candidatus Tectimicrobiota</taxon>
        <taxon>Candidatus Entotheonellia</taxon>
        <taxon>Candidatus Entotheonellales</taxon>
        <taxon>Candidatus Entotheonellaceae</taxon>
        <taxon>Candidatus Entotheonella</taxon>
    </lineage>
</organism>
<keyword evidence="4" id="KW-1185">Reference proteome</keyword>
<protein>
    <recommendedName>
        <fullName evidence="2">Putative restriction endonuclease domain-containing protein</fullName>
    </recommendedName>
</protein>
<feature type="region of interest" description="Disordered" evidence="1">
    <location>
        <begin position="181"/>
        <end position="208"/>
    </location>
</feature>
<reference evidence="3 4" key="1">
    <citation type="journal article" date="2014" name="Nature">
        <title>An environmental bacterial taxon with a large and distinct metabolic repertoire.</title>
        <authorList>
            <person name="Wilson M.C."/>
            <person name="Mori T."/>
            <person name="Ruckert C."/>
            <person name="Uria A.R."/>
            <person name="Helf M.J."/>
            <person name="Takada K."/>
            <person name="Gernert C."/>
            <person name="Steffens U.A."/>
            <person name="Heycke N."/>
            <person name="Schmitt S."/>
            <person name="Rinke C."/>
            <person name="Helfrich E.J."/>
            <person name="Brachmann A.O."/>
            <person name="Gurgui C."/>
            <person name="Wakimoto T."/>
            <person name="Kracht M."/>
            <person name="Crusemann M."/>
            <person name="Hentschel U."/>
            <person name="Abe I."/>
            <person name="Matsunaga S."/>
            <person name="Kalinowski J."/>
            <person name="Takeyama H."/>
            <person name="Piel J."/>
        </authorList>
    </citation>
    <scope>NUCLEOTIDE SEQUENCE [LARGE SCALE GENOMIC DNA]</scope>
    <source>
        <strain evidence="4">TSY1</strain>
    </source>
</reference>
<dbReference type="InterPro" id="IPR011335">
    <property type="entry name" value="Restrct_endonuc-II-like"/>
</dbReference>
<dbReference type="CDD" id="cd06260">
    <property type="entry name" value="DUF820-like"/>
    <property type="match status" value="1"/>
</dbReference>
<sequence>MADNTLQFRWIVTIQGGIDAMLLDNPEVFVAGALLWYPVEGQPRINAAPDVMVAFGRPKGDRRSYLQWEEGGIAPQVVFKVRSHNNTNAEMARKLRFYERYGVEEYYLYDPETGNLNGWQRQDAMLAEIASMDGWTSPRLGVRFERDGDGDTLVLYQPSGERFATYVELVSQREQGRQYTEQAQQQAEQAQQQAEQAQQQAEQAHQRAERLAARLRELGIDPDSA</sequence>